<dbReference type="GO" id="GO:0000224">
    <property type="term" value="F:peptide-N4-(N-acetyl-beta-glucosaminyl)asparagine amidase activity"/>
    <property type="evidence" value="ECO:0007669"/>
    <property type="project" value="TreeGrafter"/>
</dbReference>
<protein>
    <recommendedName>
        <fullName evidence="2">Glycosyl hydrolase family 92 domain-containing protein</fullName>
    </recommendedName>
</protein>
<keyword evidence="4" id="KW-1185">Reference proteome</keyword>
<gene>
    <name evidence="3" type="ORF">E4U60_003901</name>
</gene>
<dbReference type="InterPro" id="IPR050883">
    <property type="entry name" value="PNGase"/>
</dbReference>
<dbReference type="EMBL" id="SRPO01000031">
    <property type="protein sequence ID" value="KAG5946726.1"/>
    <property type="molecule type" value="Genomic_DNA"/>
</dbReference>
<dbReference type="GO" id="GO:0005634">
    <property type="term" value="C:nucleus"/>
    <property type="evidence" value="ECO:0007669"/>
    <property type="project" value="TreeGrafter"/>
</dbReference>
<evidence type="ECO:0000259" key="2">
    <source>
        <dbReference type="Pfam" id="PF07971"/>
    </source>
</evidence>
<evidence type="ECO:0000313" key="4">
    <source>
        <dbReference type="Proteomes" id="UP000706124"/>
    </source>
</evidence>
<dbReference type="Proteomes" id="UP000706124">
    <property type="component" value="Unassembled WGS sequence"/>
</dbReference>
<name>A0A9P7SK51_9HYPO</name>
<accession>A0A9P7SK51</accession>
<evidence type="ECO:0000313" key="3">
    <source>
        <dbReference type="EMBL" id="KAG5946726.1"/>
    </source>
</evidence>
<feature type="transmembrane region" description="Helical" evidence="1">
    <location>
        <begin position="55"/>
        <end position="77"/>
    </location>
</feature>
<dbReference type="AlphaFoldDB" id="A0A9P7SK51"/>
<keyword evidence="1" id="KW-0812">Transmembrane</keyword>
<dbReference type="GO" id="GO:0005829">
    <property type="term" value="C:cytosol"/>
    <property type="evidence" value="ECO:0007669"/>
    <property type="project" value="TreeGrafter"/>
</dbReference>
<dbReference type="PANTHER" id="PTHR12143:SF23">
    <property type="entry name" value="PUTATIVE-RELATED"/>
    <property type="match status" value="1"/>
</dbReference>
<dbReference type="Pfam" id="PF07971">
    <property type="entry name" value="Glyco_hydro_92"/>
    <property type="match status" value="1"/>
</dbReference>
<reference evidence="3 4" key="1">
    <citation type="journal article" date="2020" name="bioRxiv">
        <title>Whole genome comparisons of ergot fungi reveals the divergence and evolution of species within the genus Claviceps are the result of varying mechanisms driving genome evolution and host range expansion.</title>
        <authorList>
            <person name="Wyka S.A."/>
            <person name="Mondo S.J."/>
            <person name="Liu M."/>
            <person name="Dettman J."/>
            <person name="Nalam V."/>
            <person name="Broders K.D."/>
        </authorList>
    </citation>
    <scope>NUCLEOTIDE SEQUENCE [LARGE SCALE GENOMIC DNA]</scope>
    <source>
        <strain evidence="3 4">CCC 1485</strain>
    </source>
</reference>
<dbReference type="InterPro" id="IPR012939">
    <property type="entry name" value="Glyco_hydro_92"/>
</dbReference>
<feature type="domain" description="Glycosyl hydrolase family 92" evidence="2">
    <location>
        <begin position="2"/>
        <end position="143"/>
    </location>
</feature>
<comment type="caution">
    <text evidence="3">The sequence shown here is derived from an EMBL/GenBank/DDBJ whole genome shotgun (WGS) entry which is preliminary data.</text>
</comment>
<organism evidence="3 4">
    <name type="scientific">Claviceps pazoutovae</name>
    <dbReference type="NCBI Taxonomy" id="1649127"/>
    <lineage>
        <taxon>Eukaryota</taxon>
        <taxon>Fungi</taxon>
        <taxon>Dikarya</taxon>
        <taxon>Ascomycota</taxon>
        <taxon>Pezizomycotina</taxon>
        <taxon>Sordariomycetes</taxon>
        <taxon>Hypocreomycetidae</taxon>
        <taxon>Hypocreales</taxon>
        <taxon>Clavicipitaceae</taxon>
        <taxon>Claviceps</taxon>
    </lineage>
</organism>
<dbReference type="GO" id="GO:0006516">
    <property type="term" value="P:glycoprotein catabolic process"/>
    <property type="evidence" value="ECO:0007669"/>
    <property type="project" value="TreeGrafter"/>
</dbReference>
<feature type="non-terminal residue" evidence="3">
    <location>
        <position position="1"/>
    </location>
</feature>
<dbReference type="FunFam" id="3.30.2080.10:FF:000001">
    <property type="entry name" value="Alpha-1,2-mannosidase subfamily"/>
    <property type="match status" value="1"/>
</dbReference>
<dbReference type="OrthoDB" id="449263at2759"/>
<keyword evidence="1" id="KW-0472">Membrane</keyword>
<dbReference type="PANTHER" id="PTHR12143">
    <property type="entry name" value="PEPTIDE N-GLYCANASE PNGASE -RELATED"/>
    <property type="match status" value="1"/>
</dbReference>
<proteinExistence type="predicted"/>
<dbReference type="Gene3D" id="3.30.2080.10">
    <property type="entry name" value="GH92 mannosidase domain"/>
    <property type="match status" value="1"/>
</dbReference>
<evidence type="ECO:0000256" key="1">
    <source>
        <dbReference type="SAM" id="Phobius"/>
    </source>
</evidence>
<keyword evidence="1" id="KW-1133">Transmembrane helix</keyword>
<sequence>SGLADISNEPVFLTVYLYHYAGRPGLSAQRIHQYIPSAFNNSYGGLPGNDDSGSMGAFLFFSVLGLFPVAGQNVYLINPSLVKEISIQHPVTEKRATVRCMNFDPAYREVYIQSARVNGEPWTRSWIGHEFFTEGWTLELTLGREESDWGTAPGDRPPSWRTSS</sequence>